<name>A0A841DJY3_9ACTN</name>
<proteinExistence type="predicted"/>
<dbReference type="InterPro" id="IPR039422">
    <property type="entry name" value="MarR/SlyA-like"/>
</dbReference>
<dbReference type="Gene3D" id="1.10.10.10">
    <property type="entry name" value="Winged helix-like DNA-binding domain superfamily/Winged helix DNA-binding domain"/>
    <property type="match status" value="1"/>
</dbReference>
<dbReference type="CDD" id="cd00090">
    <property type="entry name" value="HTH_ARSR"/>
    <property type="match status" value="1"/>
</dbReference>
<dbReference type="GO" id="GO:0003677">
    <property type="term" value="F:DNA binding"/>
    <property type="evidence" value="ECO:0007669"/>
    <property type="project" value="UniProtKB-KW"/>
</dbReference>
<reference evidence="6 7" key="1">
    <citation type="submission" date="2020-08" db="EMBL/GenBank/DDBJ databases">
        <title>Sequencing the genomes of 1000 actinobacteria strains.</title>
        <authorList>
            <person name="Klenk H.-P."/>
        </authorList>
    </citation>
    <scope>NUCLEOTIDE SEQUENCE [LARGE SCALE GENOMIC DNA]</scope>
    <source>
        <strain evidence="6 7">DSM 17294</strain>
    </source>
</reference>
<dbReference type="RefSeq" id="WP_184833531.1">
    <property type="nucleotide sequence ID" value="NZ_JACHNF010000001.1"/>
</dbReference>
<protein>
    <submittedName>
        <fullName evidence="6">DNA-binding MarR family transcriptional regulator</fullName>
    </submittedName>
</protein>
<dbReference type="SMART" id="SM00347">
    <property type="entry name" value="HTH_MARR"/>
    <property type="match status" value="1"/>
</dbReference>
<sequence>MTTPAHAPTDAEPAHAPRDPEPARAPTDPEPAHAPTDPEPARAPTDAEPARAPTDPEPARAPTDAEPARGPIEDSEPRVAAIEQELSALFRRSRSASLRLARRVHPDMDAAGYALISQIELGTGTSGTGTRASDVAQILGLDKSTVSRGITQLENLGLIERVGDPDDGRARLLRLTSTGAERYEAMRTQRQTEFRAILDRWNPTDLADLARLLARLNTDLG</sequence>
<dbReference type="InterPro" id="IPR023187">
    <property type="entry name" value="Tscrpt_reg_MarR-type_CS"/>
</dbReference>
<dbReference type="PANTHER" id="PTHR33164">
    <property type="entry name" value="TRANSCRIPTIONAL REGULATOR, MARR FAMILY"/>
    <property type="match status" value="1"/>
</dbReference>
<dbReference type="GO" id="GO:0003700">
    <property type="term" value="F:DNA-binding transcription factor activity"/>
    <property type="evidence" value="ECO:0007669"/>
    <property type="project" value="InterPro"/>
</dbReference>
<keyword evidence="7" id="KW-1185">Reference proteome</keyword>
<dbReference type="InterPro" id="IPR036388">
    <property type="entry name" value="WH-like_DNA-bd_sf"/>
</dbReference>
<evidence type="ECO:0000313" key="7">
    <source>
        <dbReference type="Proteomes" id="UP000558997"/>
    </source>
</evidence>
<dbReference type="InterPro" id="IPR000835">
    <property type="entry name" value="HTH_MarR-typ"/>
</dbReference>
<feature type="region of interest" description="Disordered" evidence="4">
    <location>
        <begin position="1"/>
        <end position="76"/>
    </location>
</feature>
<keyword evidence="1" id="KW-0805">Transcription regulation</keyword>
<evidence type="ECO:0000313" key="6">
    <source>
        <dbReference type="EMBL" id="MBB5978893.1"/>
    </source>
</evidence>
<dbReference type="PROSITE" id="PS50995">
    <property type="entry name" value="HTH_MARR_2"/>
    <property type="match status" value="1"/>
</dbReference>
<comment type="caution">
    <text evidence="6">The sequence shown here is derived from an EMBL/GenBank/DDBJ whole genome shotgun (WGS) entry which is preliminary data.</text>
</comment>
<dbReference type="Proteomes" id="UP000558997">
    <property type="component" value="Unassembled WGS sequence"/>
</dbReference>
<evidence type="ECO:0000256" key="2">
    <source>
        <dbReference type="ARBA" id="ARBA00023125"/>
    </source>
</evidence>
<dbReference type="SUPFAM" id="SSF46785">
    <property type="entry name" value="Winged helix' DNA-binding domain"/>
    <property type="match status" value="1"/>
</dbReference>
<dbReference type="InterPro" id="IPR036390">
    <property type="entry name" value="WH_DNA-bd_sf"/>
</dbReference>
<dbReference type="AlphaFoldDB" id="A0A841DJY3"/>
<evidence type="ECO:0000259" key="5">
    <source>
        <dbReference type="PROSITE" id="PS50995"/>
    </source>
</evidence>
<evidence type="ECO:0000256" key="3">
    <source>
        <dbReference type="ARBA" id="ARBA00023163"/>
    </source>
</evidence>
<dbReference type="PANTHER" id="PTHR33164:SF57">
    <property type="entry name" value="MARR-FAMILY TRANSCRIPTIONAL REGULATOR"/>
    <property type="match status" value="1"/>
</dbReference>
<organism evidence="6 7">
    <name type="scientific">Kribbella solani</name>
    <dbReference type="NCBI Taxonomy" id="236067"/>
    <lineage>
        <taxon>Bacteria</taxon>
        <taxon>Bacillati</taxon>
        <taxon>Actinomycetota</taxon>
        <taxon>Actinomycetes</taxon>
        <taxon>Propionibacteriales</taxon>
        <taxon>Kribbellaceae</taxon>
        <taxon>Kribbella</taxon>
    </lineage>
</organism>
<dbReference type="Pfam" id="PF12802">
    <property type="entry name" value="MarR_2"/>
    <property type="match status" value="1"/>
</dbReference>
<evidence type="ECO:0000256" key="1">
    <source>
        <dbReference type="ARBA" id="ARBA00023015"/>
    </source>
</evidence>
<feature type="domain" description="HTH marR-type" evidence="5">
    <location>
        <begin position="79"/>
        <end position="218"/>
    </location>
</feature>
<keyword evidence="3" id="KW-0804">Transcription</keyword>
<dbReference type="PROSITE" id="PS01117">
    <property type="entry name" value="HTH_MARR_1"/>
    <property type="match status" value="1"/>
</dbReference>
<evidence type="ECO:0000256" key="4">
    <source>
        <dbReference type="SAM" id="MobiDB-lite"/>
    </source>
</evidence>
<keyword evidence="2 6" id="KW-0238">DNA-binding</keyword>
<accession>A0A841DJY3</accession>
<dbReference type="GO" id="GO:0006950">
    <property type="term" value="P:response to stress"/>
    <property type="evidence" value="ECO:0007669"/>
    <property type="project" value="TreeGrafter"/>
</dbReference>
<feature type="compositionally biased region" description="Basic and acidic residues" evidence="4">
    <location>
        <begin position="12"/>
        <end position="22"/>
    </location>
</feature>
<dbReference type="PRINTS" id="PR00598">
    <property type="entry name" value="HTHMARR"/>
</dbReference>
<dbReference type="InterPro" id="IPR011991">
    <property type="entry name" value="ArsR-like_HTH"/>
</dbReference>
<gene>
    <name evidence="6" type="ORF">HDA44_002234</name>
</gene>
<dbReference type="EMBL" id="JACHNF010000001">
    <property type="protein sequence ID" value="MBB5978893.1"/>
    <property type="molecule type" value="Genomic_DNA"/>
</dbReference>